<feature type="region of interest" description="Disordered" evidence="1">
    <location>
        <begin position="49"/>
        <end position="71"/>
    </location>
</feature>
<evidence type="ECO:0000256" key="1">
    <source>
        <dbReference type="SAM" id="MobiDB-lite"/>
    </source>
</evidence>
<keyword evidence="3" id="KW-1185">Reference proteome</keyword>
<comment type="caution">
    <text evidence="2">The sequence shown here is derived from an EMBL/GenBank/DDBJ whole genome shotgun (WGS) entry which is preliminary data.</text>
</comment>
<dbReference type="InterPro" id="IPR052343">
    <property type="entry name" value="Retrotransposon-Effector_Assoc"/>
</dbReference>
<dbReference type="PANTHER" id="PTHR46890">
    <property type="entry name" value="NON-LTR RETROLELEMENT REVERSE TRANSCRIPTASE-LIKE PROTEIN-RELATED"/>
    <property type="match status" value="1"/>
</dbReference>
<evidence type="ECO:0000313" key="3">
    <source>
        <dbReference type="Proteomes" id="UP000626092"/>
    </source>
</evidence>
<dbReference type="PANTHER" id="PTHR46890:SF48">
    <property type="entry name" value="RNA-DIRECTED DNA POLYMERASE"/>
    <property type="match status" value="1"/>
</dbReference>
<gene>
    <name evidence="2" type="ORF">RHSIM_Rhsim03G0099900</name>
</gene>
<reference evidence="2" key="1">
    <citation type="submission" date="2019-11" db="EMBL/GenBank/DDBJ databases">
        <authorList>
            <person name="Liu Y."/>
            <person name="Hou J."/>
            <person name="Li T.-Q."/>
            <person name="Guan C.-H."/>
            <person name="Wu X."/>
            <person name="Wu H.-Z."/>
            <person name="Ling F."/>
            <person name="Zhang R."/>
            <person name="Shi X.-G."/>
            <person name="Ren J.-P."/>
            <person name="Chen E.-F."/>
            <person name="Sun J.-M."/>
        </authorList>
    </citation>
    <scope>NUCLEOTIDE SEQUENCE</scope>
    <source>
        <strain evidence="2">Adult_tree_wgs_1</strain>
        <tissue evidence="2">Leaves</tissue>
    </source>
</reference>
<name>A0A834H6B3_RHOSS</name>
<accession>A0A834H6B3</accession>
<evidence type="ECO:0000313" key="2">
    <source>
        <dbReference type="EMBL" id="KAF7147904.1"/>
    </source>
</evidence>
<organism evidence="2 3">
    <name type="scientific">Rhododendron simsii</name>
    <name type="common">Sims's rhododendron</name>
    <dbReference type="NCBI Taxonomy" id="118357"/>
    <lineage>
        <taxon>Eukaryota</taxon>
        <taxon>Viridiplantae</taxon>
        <taxon>Streptophyta</taxon>
        <taxon>Embryophyta</taxon>
        <taxon>Tracheophyta</taxon>
        <taxon>Spermatophyta</taxon>
        <taxon>Magnoliopsida</taxon>
        <taxon>eudicotyledons</taxon>
        <taxon>Gunneridae</taxon>
        <taxon>Pentapetalae</taxon>
        <taxon>asterids</taxon>
        <taxon>Ericales</taxon>
        <taxon>Ericaceae</taxon>
        <taxon>Ericoideae</taxon>
        <taxon>Rhodoreae</taxon>
        <taxon>Rhododendron</taxon>
    </lineage>
</organism>
<dbReference type="EMBL" id="WJXA01000003">
    <property type="protein sequence ID" value="KAF7147904.1"/>
    <property type="molecule type" value="Genomic_DNA"/>
</dbReference>
<proteinExistence type="predicted"/>
<sequence length="310" mass="35101">MLISFKSKALKDANGVLVTDPDAIEAMFLDHFCSLFRCEEGSSVSRRGYSYSGNGVREETRASPSLLAPIKTDRQRKDLDQPITPDEIRKAMFQMDGRKAPGPDGFVAAFYQGKLGLVLTKVLVNRLRLVLGDLISQYQNGFVPARMISDNVLIAHEMLEFIRQRKREKQRFLPTMGFSQKWVRWIHQCISTVSFSVVVNGRRSRPFIPACGLRQGDPLSPYLFILVAQAFSDGLEEFASYDICRGWMWWPGSVKDQKVQLRHLGNESTPEVHGLTDDTCAANVEYRQELVVGRTVGHEKDWRARLSGVD</sequence>
<dbReference type="Proteomes" id="UP000626092">
    <property type="component" value="Unassembled WGS sequence"/>
</dbReference>
<evidence type="ECO:0008006" key="4">
    <source>
        <dbReference type="Google" id="ProtNLM"/>
    </source>
</evidence>
<dbReference type="AlphaFoldDB" id="A0A834H6B3"/>
<protein>
    <recommendedName>
        <fullName evidence="4">Reverse transcriptase domain-containing protein</fullName>
    </recommendedName>
</protein>
<dbReference type="OrthoDB" id="911218at2759"/>